<accession>A0ACC2KBP5</accession>
<dbReference type="EMBL" id="CM056812">
    <property type="protein sequence ID" value="KAJ8618427.1"/>
    <property type="molecule type" value="Genomic_DNA"/>
</dbReference>
<organism evidence="1 2">
    <name type="scientific">Persea americana</name>
    <name type="common">Avocado</name>
    <dbReference type="NCBI Taxonomy" id="3435"/>
    <lineage>
        <taxon>Eukaryota</taxon>
        <taxon>Viridiplantae</taxon>
        <taxon>Streptophyta</taxon>
        <taxon>Embryophyta</taxon>
        <taxon>Tracheophyta</taxon>
        <taxon>Spermatophyta</taxon>
        <taxon>Magnoliopsida</taxon>
        <taxon>Magnoliidae</taxon>
        <taxon>Laurales</taxon>
        <taxon>Lauraceae</taxon>
        <taxon>Persea</taxon>
    </lineage>
</organism>
<protein>
    <submittedName>
        <fullName evidence="1">Uncharacterized protein</fullName>
    </submittedName>
</protein>
<evidence type="ECO:0000313" key="1">
    <source>
        <dbReference type="EMBL" id="KAJ8618427.1"/>
    </source>
</evidence>
<sequence>MVMMMLSDWTQDLNESRFELLTWIQQLKPELQNWRSKFDPQFKVYCNEWLSILMQNKQSQKQKEQLSKANLQ</sequence>
<dbReference type="Proteomes" id="UP001234297">
    <property type="component" value="Chromosome 4"/>
</dbReference>
<evidence type="ECO:0000313" key="2">
    <source>
        <dbReference type="Proteomes" id="UP001234297"/>
    </source>
</evidence>
<name>A0ACC2KBP5_PERAE</name>
<comment type="caution">
    <text evidence="1">The sequence shown here is derived from an EMBL/GenBank/DDBJ whole genome shotgun (WGS) entry which is preliminary data.</text>
</comment>
<reference evidence="1 2" key="1">
    <citation type="journal article" date="2022" name="Hortic Res">
        <title>A haplotype resolved chromosomal level avocado genome allows analysis of novel avocado genes.</title>
        <authorList>
            <person name="Nath O."/>
            <person name="Fletcher S.J."/>
            <person name="Hayward A."/>
            <person name="Shaw L.M."/>
            <person name="Masouleh A.K."/>
            <person name="Furtado A."/>
            <person name="Henry R.J."/>
            <person name="Mitter N."/>
        </authorList>
    </citation>
    <scope>NUCLEOTIDE SEQUENCE [LARGE SCALE GENOMIC DNA]</scope>
    <source>
        <strain evidence="2">cv. Hass</strain>
    </source>
</reference>
<keyword evidence="2" id="KW-1185">Reference proteome</keyword>
<gene>
    <name evidence="1" type="ORF">MRB53_014613</name>
</gene>
<proteinExistence type="predicted"/>